<dbReference type="SUPFAM" id="SSF55797">
    <property type="entry name" value="PR-1-like"/>
    <property type="match status" value="1"/>
</dbReference>
<dbReference type="PANTHER" id="PTHR31157">
    <property type="entry name" value="SCP DOMAIN-CONTAINING PROTEIN"/>
    <property type="match status" value="1"/>
</dbReference>
<comment type="caution">
    <text evidence="2">The sequence shown here is derived from an EMBL/GenBank/DDBJ whole genome shotgun (WGS) entry which is preliminary data.</text>
</comment>
<proteinExistence type="predicted"/>
<dbReference type="PANTHER" id="PTHR31157:SF1">
    <property type="entry name" value="SCP DOMAIN-CONTAINING PROTEIN"/>
    <property type="match status" value="1"/>
</dbReference>
<dbReference type="Pfam" id="PF00188">
    <property type="entry name" value="CAP"/>
    <property type="match status" value="1"/>
</dbReference>
<gene>
    <name evidence="2" type="ORF">GLS40_07585</name>
</gene>
<dbReference type="InterPro" id="IPR014044">
    <property type="entry name" value="CAP_dom"/>
</dbReference>
<evidence type="ECO:0000259" key="1">
    <source>
        <dbReference type="Pfam" id="PF00188"/>
    </source>
</evidence>
<accession>A0A844WDQ9</accession>
<organism evidence="2 3">
    <name type="scientific">Pseudooceanicola pacificus</name>
    <dbReference type="NCBI Taxonomy" id="2676438"/>
    <lineage>
        <taxon>Bacteria</taxon>
        <taxon>Pseudomonadati</taxon>
        <taxon>Pseudomonadota</taxon>
        <taxon>Alphaproteobacteria</taxon>
        <taxon>Rhodobacterales</taxon>
        <taxon>Paracoccaceae</taxon>
        <taxon>Pseudooceanicola</taxon>
    </lineage>
</organism>
<dbReference type="RefSeq" id="WP_160382134.1">
    <property type="nucleotide sequence ID" value="NZ_WNXQ01000003.1"/>
</dbReference>
<name>A0A844WDQ9_9RHOB</name>
<protein>
    <recommendedName>
        <fullName evidence="1">SCP domain-containing protein</fullName>
    </recommendedName>
</protein>
<reference evidence="2 3" key="1">
    <citation type="submission" date="2019-11" db="EMBL/GenBank/DDBJ databases">
        <title>Pseudooceanicola pacifica sp. nov., isolated from deep-sea sediment of the Pacific Ocean.</title>
        <authorList>
            <person name="Lyu L."/>
        </authorList>
    </citation>
    <scope>NUCLEOTIDE SEQUENCE [LARGE SCALE GENOMIC DNA]</scope>
    <source>
        <strain evidence="2 3">216_PA32_1</strain>
    </source>
</reference>
<evidence type="ECO:0000313" key="3">
    <source>
        <dbReference type="Proteomes" id="UP000443843"/>
    </source>
</evidence>
<feature type="domain" description="SCP" evidence="1">
    <location>
        <begin position="12"/>
        <end position="143"/>
    </location>
</feature>
<keyword evidence="3" id="KW-1185">Reference proteome</keyword>
<dbReference type="Gene3D" id="3.40.33.10">
    <property type="entry name" value="CAP"/>
    <property type="match status" value="1"/>
</dbReference>
<dbReference type="InterPro" id="IPR035940">
    <property type="entry name" value="CAP_sf"/>
</dbReference>
<evidence type="ECO:0000313" key="2">
    <source>
        <dbReference type="EMBL" id="MWB77880.1"/>
    </source>
</evidence>
<sequence>MSLASTFEQQMLSLINQERQSRGLVPLSLELRLNDSSEDHSAWMQASGIFSHTGAGGSSATQRMQAAGFTFAGNWSSAENIAWQSERGAPGISDDVTDLHVALMNSPGHRANILTPEFRYIGIGIVEAPFGGAPDAVLVTQNFAATSAPVYIDDGRGIDGLRYIASYPDLIAGFGPNAAAGVAHYLAQGIVEGRMISFDTLQYIAANPDLIAAFGPAGTGAVTHYITQGYGEGRQTSFDALAYIATYADLSASFGTDAGAGLQHFLNAGAAEGRGIGFDGLNYIASHDDLIFAIGGNENGGTRHFIDAGRAEGRQTTFDPLQYIASHDDLVMALGADAEAGALHFIVAGLGEGRSRDSFDALQYLANYADLQAGFGSDQAAATLHYIQFGLAEGRTDDNIPPIADPFDMVI</sequence>
<dbReference type="CDD" id="cd05379">
    <property type="entry name" value="CAP_bacterial"/>
    <property type="match status" value="1"/>
</dbReference>
<dbReference type="EMBL" id="WNXQ01000003">
    <property type="protein sequence ID" value="MWB77880.1"/>
    <property type="molecule type" value="Genomic_DNA"/>
</dbReference>
<dbReference type="AlphaFoldDB" id="A0A844WDQ9"/>
<dbReference type="Proteomes" id="UP000443843">
    <property type="component" value="Unassembled WGS sequence"/>
</dbReference>